<dbReference type="Proteomes" id="UP000238954">
    <property type="component" value="Chromosome"/>
</dbReference>
<evidence type="ECO:0000313" key="7">
    <source>
        <dbReference type="EMBL" id="PQM29640.1"/>
    </source>
</evidence>
<feature type="transmembrane region" description="Helical" evidence="6">
    <location>
        <begin position="74"/>
        <end position="97"/>
    </location>
</feature>
<feature type="transmembrane region" description="Helical" evidence="6">
    <location>
        <begin position="260"/>
        <end position="280"/>
    </location>
</feature>
<dbReference type="PANTHER" id="PTHR31645:SF0">
    <property type="entry name" value="OLIGOPEPTIDE TRANSPORTER YGL114W-RELATED"/>
    <property type="match status" value="1"/>
</dbReference>
<dbReference type="AlphaFoldDB" id="A0A2S8BBC1"/>
<feature type="transmembrane region" description="Helical" evidence="6">
    <location>
        <begin position="314"/>
        <end position="334"/>
    </location>
</feature>
<feature type="transmembrane region" description="Helical" evidence="6">
    <location>
        <begin position="540"/>
        <end position="563"/>
    </location>
</feature>
<dbReference type="RefSeq" id="WP_106000538.1">
    <property type="nucleotide sequence ID" value="NZ_CM009578.1"/>
</dbReference>
<evidence type="ECO:0000256" key="2">
    <source>
        <dbReference type="ARBA" id="ARBA00022448"/>
    </source>
</evidence>
<evidence type="ECO:0000256" key="5">
    <source>
        <dbReference type="ARBA" id="ARBA00023136"/>
    </source>
</evidence>
<name>A0A2S8BBC1_9SPHN</name>
<dbReference type="InterPro" id="IPR045035">
    <property type="entry name" value="YSL-like"/>
</dbReference>
<evidence type="ECO:0000313" key="8">
    <source>
        <dbReference type="Proteomes" id="UP000238954"/>
    </source>
</evidence>
<feature type="transmembrane region" description="Helical" evidence="6">
    <location>
        <begin position="584"/>
        <end position="608"/>
    </location>
</feature>
<feature type="transmembrane region" description="Helical" evidence="6">
    <location>
        <begin position="379"/>
        <end position="398"/>
    </location>
</feature>
<keyword evidence="2" id="KW-0813">Transport</keyword>
<dbReference type="InterPro" id="IPR004813">
    <property type="entry name" value="OPT"/>
</dbReference>
<comment type="subcellular location">
    <subcellularLocation>
        <location evidence="1">Membrane</location>
        <topology evidence="1">Multi-pass membrane protein</topology>
    </subcellularLocation>
</comment>
<feature type="transmembrane region" description="Helical" evidence="6">
    <location>
        <begin position="166"/>
        <end position="186"/>
    </location>
</feature>
<feature type="transmembrane region" description="Helical" evidence="6">
    <location>
        <begin position="620"/>
        <end position="641"/>
    </location>
</feature>
<feature type="transmembrane region" description="Helical" evidence="6">
    <location>
        <begin position="218"/>
        <end position="240"/>
    </location>
</feature>
<proteinExistence type="predicted"/>
<dbReference type="PANTHER" id="PTHR31645">
    <property type="entry name" value="OLIGOPEPTIDE TRANSPORTER YGL114W-RELATED"/>
    <property type="match status" value="1"/>
</dbReference>
<keyword evidence="4 6" id="KW-1133">Transmembrane helix</keyword>
<evidence type="ECO:0000256" key="6">
    <source>
        <dbReference type="SAM" id="Phobius"/>
    </source>
</evidence>
<protein>
    <submittedName>
        <fullName evidence="7">Oligopeptide transporter, OPT family</fullName>
    </submittedName>
</protein>
<dbReference type="InterPro" id="IPR004814">
    <property type="entry name" value="Oligopep_transpt"/>
</dbReference>
<dbReference type="Pfam" id="PF03169">
    <property type="entry name" value="OPT"/>
    <property type="match status" value="1"/>
</dbReference>
<comment type="caution">
    <text evidence="7">The sequence shown here is derived from an EMBL/GenBank/DDBJ whole genome shotgun (WGS) entry which is preliminary data.</text>
</comment>
<evidence type="ECO:0000256" key="3">
    <source>
        <dbReference type="ARBA" id="ARBA00022692"/>
    </source>
</evidence>
<dbReference type="GO" id="GO:0035673">
    <property type="term" value="F:oligopeptide transmembrane transporter activity"/>
    <property type="evidence" value="ECO:0007669"/>
    <property type="project" value="InterPro"/>
</dbReference>
<sequence length="654" mass="66311">MTNGNQGGAAMRELTLRAIVLGGLLTFLFTAANVYFGLRVGLTFSTAIPAAVISMAVLRTLGGSNMVENNIVQTIGSAAGAVATMIFILPGLVIVGWWTNFPYWTTMLTCAAGGVLGVMLSVPLRRALVINSDLPYPEGVAGAEILRVGMAGDEGARENRLGLSTIILGALVAAFYGVMTALKVAAGEVAKNFKLGAGVGGVAGTMSLGLIGVGHLIGLATGIAMAIGTAISWFVLLPWLSAGKSGAVDDVVGAVFSQEVRFVGAGAIAVAAIWALIRIAGSIAQGLKGIAAAARARKGGQVLELTERDLPGSIVIGTSLALLIPIGVLIWHFVQGGPLAGAFGAALTLALLFILVVGIATAIVTGYMAGLVGTSNSPVSGIGILSILIAAVLVAAIFGGEVAAADRAPLIAFALFVTAFVFGIGIVANDNLQDLKTGQLVGSTPWKQQVALILGVLAGSFIIPPVLDLLNTAFGFAGAPGAGPNALAAPQASLIASIAQGVLGGTLRWDLVGLGGGIGVVAIVADECLGRAGKMRLPPLAIAMGMYLPMSVTLPTIIGTVIGHFWNRMSDRTTRPDFARRMGVLLATGLVVGDSLYGLVFAGTVAAVGDADRLAIVGDGFGVASQFIGLGLLAALGWFAYARTRRRIDETPAE</sequence>
<dbReference type="NCBIfam" id="TIGR00733">
    <property type="entry name" value="OPT family oligopeptide transporter"/>
    <property type="match status" value="1"/>
</dbReference>
<feature type="transmembrane region" description="Helical" evidence="6">
    <location>
        <begin position="450"/>
        <end position="467"/>
    </location>
</feature>
<keyword evidence="5 6" id="KW-0472">Membrane</keyword>
<feature type="transmembrane region" description="Helical" evidence="6">
    <location>
        <begin position="103"/>
        <end position="122"/>
    </location>
</feature>
<feature type="transmembrane region" description="Helical" evidence="6">
    <location>
        <begin position="42"/>
        <end position="62"/>
    </location>
</feature>
<gene>
    <name evidence="7" type="ORF">CVO77_00540</name>
</gene>
<dbReference type="EMBL" id="PHFW01000001">
    <property type="protein sequence ID" value="PQM29640.1"/>
    <property type="molecule type" value="Genomic_DNA"/>
</dbReference>
<feature type="transmembrane region" description="Helical" evidence="6">
    <location>
        <begin position="410"/>
        <end position="429"/>
    </location>
</feature>
<dbReference type="NCBIfam" id="TIGR00728">
    <property type="entry name" value="OPT_sfam"/>
    <property type="match status" value="1"/>
</dbReference>
<keyword evidence="3 6" id="KW-0812">Transmembrane</keyword>
<keyword evidence="8" id="KW-1185">Reference proteome</keyword>
<dbReference type="OrthoDB" id="9809340at2"/>
<accession>A0A2S8BBC1</accession>
<organism evidence="7 8">
    <name type="scientific">Sphingopyxis lindanitolerans</name>
    <dbReference type="NCBI Taxonomy" id="2054227"/>
    <lineage>
        <taxon>Bacteria</taxon>
        <taxon>Pseudomonadati</taxon>
        <taxon>Pseudomonadota</taxon>
        <taxon>Alphaproteobacteria</taxon>
        <taxon>Sphingomonadales</taxon>
        <taxon>Sphingomonadaceae</taxon>
        <taxon>Sphingopyxis</taxon>
    </lineage>
</organism>
<evidence type="ECO:0000256" key="1">
    <source>
        <dbReference type="ARBA" id="ARBA00004141"/>
    </source>
</evidence>
<feature type="transmembrane region" description="Helical" evidence="6">
    <location>
        <begin position="340"/>
        <end position="367"/>
    </location>
</feature>
<feature type="transmembrane region" description="Helical" evidence="6">
    <location>
        <begin position="192"/>
        <end position="211"/>
    </location>
</feature>
<evidence type="ECO:0000256" key="4">
    <source>
        <dbReference type="ARBA" id="ARBA00022989"/>
    </source>
</evidence>
<feature type="transmembrane region" description="Helical" evidence="6">
    <location>
        <begin position="14"/>
        <end position="36"/>
    </location>
</feature>
<reference evidence="8" key="1">
    <citation type="submission" date="2017-11" db="EMBL/GenBank/DDBJ databases">
        <title>The complete genome sequence of Sphingopyxis pomeranensis sp. nov. strain WS5A3p.</title>
        <authorList>
            <person name="Kaminski M.A."/>
        </authorList>
    </citation>
    <scope>NUCLEOTIDE SEQUENCE [LARGE SCALE GENOMIC DNA]</scope>
    <source>
        <strain evidence="8">WS5A3p</strain>
    </source>
</reference>
<dbReference type="GO" id="GO:0016020">
    <property type="term" value="C:membrane"/>
    <property type="evidence" value="ECO:0007669"/>
    <property type="project" value="UniProtKB-SubCell"/>
</dbReference>